<organism evidence="1">
    <name type="scientific">Cuerna arida</name>
    <dbReference type="NCBI Taxonomy" id="1464854"/>
    <lineage>
        <taxon>Eukaryota</taxon>
        <taxon>Metazoa</taxon>
        <taxon>Ecdysozoa</taxon>
        <taxon>Arthropoda</taxon>
        <taxon>Hexapoda</taxon>
        <taxon>Insecta</taxon>
        <taxon>Pterygota</taxon>
        <taxon>Neoptera</taxon>
        <taxon>Paraneoptera</taxon>
        <taxon>Hemiptera</taxon>
        <taxon>Auchenorrhyncha</taxon>
        <taxon>Membracoidea</taxon>
        <taxon>Cicadellidae</taxon>
        <taxon>Cicadellinae</taxon>
        <taxon>Proconiini</taxon>
        <taxon>Cuerna</taxon>
    </lineage>
</organism>
<sequence>MSLFLTPEKEGRFAFSKSRPDQVTESLMDYRNPLGRGALGSQAGLSSSWEEIRYGDFRSNLMIRKKKLGLNFKFKFTQFLTLPTSLKNFLWIASSILIRPSWWKGEAKRASLL</sequence>
<name>A0A1B6EKD2_9HEMI</name>
<protein>
    <submittedName>
        <fullName evidence="1">Uncharacterized protein</fullName>
    </submittedName>
</protein>
<proteinExistence type="predicted"/>
<dbReference type="EMBL" id="GECZ01031413">
    <property type="protein sequence ID" value="JAS38356.1"/>
    <property type="molecule type" value="Transcribed_RNA"/>
</dbReference>
<gene>
    <name evidence="1" type="ORF">g.48177</name>
</gene>
<reference evidence="1" key="1">
    <citation type="submission" date="2015-11" db="EMBL/GenBank/DDBJ databases">
        <title>De novo transcriptome assembly of four potential Pierce s Disease insect vectors from Arizona vineyards.</title>
        <authorList>
            <person name="Tassone E.E."/>
        </authorList>
    </citation>
    <scope>NUCLEOTIDE SEQUENCE</scope>
</reference>
<dbReference type="AlphaFoldDB" id="A0A1B6EKD2"/>
<accession>A0A1B6EKD2</accession>
<evidence type="ECO:0000313" key="1">
    <source>
        <dbReference type="EMBL" id="JAS38356.1"/>
    </source>
</evidence>